<dbReference type="Pfam" id="PF13649">
    <property type="entry name" value="Methyltransf_25"/>
    <property type="match status" value="1"/>
</dbReference>
<keyword evidence="2" id="KW-0808">Transferase</keyword>
<keyword evidence="3" id="KW-1185">Reference proteome</keyword>
<dbReference type="Gene3D" id="3.40.50.150">
    <property type="entry name" value="Vaccinia Virus protein VP39"/>
    <property type="match status" value="1"/>
</dbReference>
<dbReference type="CDD" id="cd02440">
    <property type="entry name" value="AdoMet_MTases"/>
    <property type="match status" value="1"/>
</dbReference>
<sequence>MTLAVRAQAEELMDAEDLDAGTYADVVGDLARVNVVTMAARPTLDFLKRGTRGMTRFRLLDVGFGDGDMLRRIARWAKQRGIEAELLGIDLNPRSELAATAHTPADMGITYITGDYADHDGTDRGGWDFVISSLVAHHMTHEQLVAFLRFMEAKTVRGWQVNDLHRHGFAHWGFPILATIARWHPIVRHDGQLSIARSYRPGEWPPILAEAGIADARVARVFPFRLCVERLR</sequence>
<dbReference type="AlphaFoldDB" id="A0A7H0LH33"/>
<protein>
    <submittedName>
        <fullName evidence="2">Methyltransferase domain-containing protein</fullName>
    </submittedName>
</protein>
<gene>
    <name evidence="2" type="ORF">H3Z74_20180</name>
</gene>
<evidence type="ECO:0000313" key="3">
    <source>
        <dbReference type="Proteomes" id="UP000516148"/>
    </source>
</evidence>
<organism evidence="2 3">
    <name type="scientific">Sphingomonas alpina</name>
    <dbReference type="NCBI Taxonomy" id="653931"/>
    <lineage>
        <taxon>Bacteria</taxon>
        <taxon>Pseudomonadati</taxon>
        <taxon>Pseudomonadota</taxon>
        <taxon>Alphaproteobacteria</taxon>
        <taxon>Sphingomonadales</taxon>
        <taxon>Sphingomonadaceae</taxon>
        <taxon>Sphingomonas</taxon>
    </lineage>
</organism>
<proteinExistence type="predicted"/>
<evidence type="ECO:0000259" key="1">
    <source>
        <dbReference type="Pfam" id="PF13649"/>
    </source>
</evidence>
<keyword evidence="2" id="KW-0489">Methyltransferase</keyword>
<name>A0A7H0LH33_9SPHN</name>
<reference evidence="2 3" key="1">
    <citation type="submission" date="2020-09" db="EMBL/GenBank/DDBJ databases">
        <title>Sphingomonas sp., a new species isolated from pork steak.</title>
        <authorList>
            <person name="Heidler von Heilborn D."/>
        </authorList>
    </citation>
    <scope>NUCLEOTIDE SEQUENCE [LARGE SCALE GENOMIC DNA]</scope>
    <source>
        <strain evidence="3">S8-3T</strain>
    </source>
</reference>
<dbReference type="InterPro" id="IPR041698">
    <property type="entry name" value="Methyltransf_25"/>
</dbReference>
<dbReference type="GO" id="GO:0032259">
    <property type="term" value="P:methylation"/>
    <property type="evidence" value="ECO:0007669"/>
    <property type="project" value="UniProtKB-KW"/>
</dbReference>
<dbReference type="EMBL" id="CP061038">
    <property type="protein sequence ID" value="QNQ08986.1"/>
    <property type="molecule type" value="Genomic_DNA"/>
</dbReference>
<dbReference type="SUPFAM" id="SSF53335">
    <property type="entry name" value="S-adenosyl-L-methionine-dependent methyltransferases"/>
    <property type="match status" value="1"/>
</dbReference>
<dbReference type="GO" id="GO:0008168">
    <property type="term" value="F:methyltransferase activity"/>
    <property type="evidence" value="ECO:0007669"/>
    <property type="project" value="UniProtKB-KW"/>
</dbReference>
<dbReference type="RefSeq" id="WP_187761311.1">
    <property type="nucleotide sequence ID" value="NZ_CP061038.1"/>
</dbReference>
<dbReference type="KEGG" id="spap:H3Z74_20180"/>
<feature type="domain" description="Methyltransferase" evidence="1">
    <location>
        <begin position="60"/>
        <end position="150"/>
    </location>
</feature>
<accession>A0A7H0LH33</accession>
<dbReference type="InterPro" id="IPR029063">
    <property type="entry name" value="SAM-dependent_MTases_sf"/>
</dbReference>
<evidence type="ECO:0000313" key="2">
    <source>
        <dbReference type="EMBL" id="QNQ08986.1"/>
    </source>
</evidence>
<dbReference type="Proteomes" id="UP000516148">
    <property type="component" value="Chromosome"/>
</dbReference>